<dbReference type="Proteomes" id="UP001597116">
    <property type="component" value="Unassembled WGS sequence"/>
</dbReference>
<proteinExistence type="predicted"/>
<keyword evidence="2" id="KW-1185">Reference proteome</keyword>
<accession>A0ABW3Q5Y9</accession>
<evidence type="ECO:0000313" key="1">
    <source>
        <dbReference type="EMBL" id="MFD1141139.1"/>
    </source>
</evidence>
<gene>
    <name evidence="1" type="ORF">ACFQ4C_08470</name>
</gene>
<reference evidence="2" key="1">
    <citation type="journal article" date="2019" name="Int. J. Syst. Evol. Microbiol.">
        <title>The Global Catalogue of Microorganisms (GCM) 10K type strain sequencing project: providing services to taxonomists for standard genome sequencing and annotation.</title>
        <authorList>
            <consortium name="The Broad Institute Genomics Platform"/>
            <consortium name="The Broad Institute Genome Sequencing Center for Infectious Disease"/>
            <person name="Wu L."/>
            <person name="Ma J."/>
        </authorList>
    </citation>
    <scope>NUCLEOTIDE SEQUENCE [LARGE SCALE GENOMIC DNA]</scope>
    <source>
        <strain evidence="2">CCUG 55608</strain>
    </source>
</reference>
<organism evidence="1 2">
    <name type="scientific">Larkinella insperata</name>
    <dbReference type="NCBI Taxonomy" id="332158"/>
    <lineage>
        <taxon>Bacteria</taxon>
        <taxon>Pseudomonadati</taxon>
        <taxon>Bacteroidota</taxon>
        <taxon>Cytophagia</taxon>
        <taxon>Cytophagales</taxon>
        <taxon>Spirosomataceae</taxon>
        <taxon>Larkinella</taxon>
    </lineage>
</organism>
<dbReference type="EMBL" id="JBHTLP010000007">
    <property type="protein sequence ID" value="MFD1141139.1"/>
    <property type="molecule type" value="Genomic_DNA"/>
</dbReference>
<evidence type="ECO:0000313" key="2">
    <source>
        <dbReference type="Proteomes" id="UP001597116"/>
    </source>
</evidence>
<dbReference type="RefSeq" id="WP_379884185.1">
    <property type="nucleotide sequence ID" value="NZ_JBHTLP010000007.1"/>
</dbReference>
<name>A0ABW3Q5Y9_9BACT</name>
<protein>
    <submittedName>
        <fullName evidence="1">Uncharacterized protein</fullName>
    </submittedName>
</protein>
<comment type="caution">
    <text evidence="1">The sequence shown here is derived from an EMBL/GenBank/DDBJ whole genome shotgun (WGS) entry which is preliminary data.</text>
</comment>
<sequence length="111" mass="12459">MVTLELNDPGATVSIAIKSKWLTIDVPNHPNNNAFRTCYVEIVELKHSLAVTNGFYVPAKEFGSFMQEKRKNLNLAYGLKADRYRSIFSLVNSSRPISCILSDLTQITILP</sequence>